<feature type="domain" description="DNA polymerase alpha subunit B N-terminal" evidence="8">
    <location>
        <begin position="3"/>
        <end position="58"/>
    </location>
</feature>
<dbReference type="InterPro" id="IPR013627">
    <property type="entry name" value="Pol_alpha_B_N"/>
</dbReference>
<proteinExistence type="inferred from homology"/>
<evidence type="ECO:0000256" key="3">
    <source>
        <dbReference type="ARBA" id="ARBA00018596"/>
    </source>
</evidence>
<organism evidence="10 11">
    <name type="scientific">Abeliophyllum distichum</name>
    <dbReference type="NCBI Taxonomy" id="126358"/>
    <lineage>
        <taxon>Eukaryota</taxon>
        <taxon>Viridiplantae</taxon>
        <taxon>Streptophyta</taxon>
        <taxon>Embryophyta</taxon>
        <taxon>Tracheophyta</taxon>
        <taxon>Spermatophyta</taxon>
        <taxon>Magnoliopsida</taxon>
        <taxon>eudicotyledons</taxon>
        <taxon>Gunneridae</taxon>
        <taxon>Pentapetalae</taxon>
        <taxon>asterids</taxon>
        <taxon>lamiids</taxon>
        <taxon>Lamiales</taxon>
        <taxon>Oleaceae</taxon>
        <taxon>Forsythieae</taxon>
        <taxon>Abeliophyllum</taxon>
    </lineage>
</organism>
<dbReference type="Gene3D" id="3.60.21.60">
    <property type="match status" value="2"/>
</dbReference>
<dbReference type="InterPro" id="IPR007185">
    <property type="entry name" value="DNA_pol_a/d/e_bsu"/>
</dbReference>
<dbReference type="Proteomes" id="UP001604336">
    <property type="component" value="Unassembled WGS sequence"/>
</dbReference>
<name>A0ABD1NUA6_9LAMI</name>
<feature type="compositionally biased region" description="Basic residues" evidence="6">
    <location>
        <begin position="1647"/>
        <end position="1660"/>
    </location>
</feature>
<feature type="region of interest" description="Disordered" evidence="6">
    <location>
        <begin position="1620"/>
        <end position="1713"/>
    </location>
</feature>
<evidence type="ECO:0000256" key="1">
    <source>
        <dbReference type="ARBA" id="ARBA00004123"/>
    </source>
</evidence>
<feature type="region of interest" description="Disordered" evidence="6">
    <location>
        <begin position="101"/>
        <end position="130"/>
    </location>
</feature>
<protein>
    <recommendedName>
        <fullName evidence="3">DNA polymerase alpha subunit B</fullName>
    </recommendedName>
</protein>
<feature type="region of interest" description="Disordered" evidence="6">
    <location>
        <begin position="981"/>
        <end position="1026"/>
    </location>
</feature>
<evidence type="ECO:0000256" key="5">
    <source>
        <dbReference type="ARBA" id="ARBA00023242"/>
    </source>
</evidence>
<keyword evidence="4" id="KW-0235">DNA replication</keyword>
<feature type="compositionally biased region" description="Basic and acidic residues" evidence="6">
    <location>
        <begin position="1661"/>
        <end position="1681"/>
    </location>
</feature>
<feature type="region of interest" description="Disordered" evidence="6">
    <location>
        <begin position="674"/>
        <end position="944"/>
    </location>
</feature>
<sequence length="1713" mass="187846">MEEEIKAEFTKNGFILDDEEEICKQCLTFCIEYKLSPSDIVSSWDVYSLNRGLEITVQTAHMGAFLQQLQNEHVDKVIAREAGLHLYSSDVSMLLNEEDEDVKEGILDTPTDKSTRANEEPSDSAQKTNGSLFASEKHLVSVTPFGQRKNKFVVQSTLNEHPNIQSIKEEQDCANSEDDIIKRVQPSKHCSLVINRSHPEPGCRFMYDRIEDKFNFLENRIKNHATAFVLSGLYEEIMDPTIASEKCVFSVGMICCEEEGRLKEKPILLQSSVEHSGGQRVRLDLQKLNQFSIFPGQVVGVEGHNPSGHCLIASKIVDYVPLSVPSNENLPPAKKQAVDKDLQSTDPSQETRELSLIVAAGPFTTTDNLLFEPLAELLAYARRKQPQLIVLLGPFIDSDHPEIKKGYVHQTFDEMFHLQILGKLQDYVEYMGSTVRVILMPSVRDANHDFVFPQPAFDIHPMDFNYQIYSVSNPGTFSGNEVKVACCTVDILKQLSAEEISRNPQGGSKQRMTNLANHILKQRSFYPLYPPAEEVPLDFSLAREALHISSVPDILILPSDLTQFVKTGGSEMPPSPAMRISPRRELRAENHKRGRSLESGILYREKDDDLALFNEVQNKERENFLVQSNDFDDISTKLRGFSDYKLGISIPARGESCDLLNAEEDKNDYDWLITPPDTPLFPSLDDETPPINLARRGRPRSQPLSISRSSTMEKSYRNSRGSASPHRLSPSPQSGDNTLHSRGRPSSAPHASPPPTLRHPTSSRRPSPPPSKPSTPATRSSTPTSRRMSTGSAAPSRVRGTSPVKTSKGYSASPKISAWQSHIPDFSSEAPPNLRTSLADRPASYVRGSSPASGKGSRSGRQSMSPTASRSVSSSHSRDRDPFSSHSKGSVASSGDDDLDSPQSISMSSLDRSTPKSIGAFPNNRALGFSKKPSRILSSSSAPKRSFDLALQQMDRRKGPQNMFRPLLSSVPSSTFCAGKASTAHRSMTSRTSSVTTSNNTSSDQVTNGVHDTEGSEQNQQDVTSECVEGQYSEAQDEIFVLDQSDALNEDVEYISLQKSPCNKDSKFDGHSVVNSQLVVTESCSQLDTATAIATTSVVSETKGDRSDTHSLEEMMVCSKCGLTFHSAELVMEGDLQLCLECKSLEVTSSIPTTPVSMMVVDNTSGDFVQTLKHGPPEALDCSTANSESLQVTNTCKSWTKQLDKIPNEGQRSYSEPSQNFSPESSLSPLLVEEGELIIIDRQVIDQSIDGNSGHLHVGGYSSSKVDVSEGAGVSMLLKRSRGSKGHVQSRSFTTSNISYDDFSCVGDSVNSMRSSIGHGSASMSSSVDLGSLRQIETRVQRQLNDRKSDIENYRFEILTKHKRSLSSLSGASSHGFQVLSVATSSHDDCSARIHLRKQSLTSECTEAESPYTDIESNNNFRTASELSGNVTSIHIADTSVVSVLNFEEPASHEGGDYLKKGSSNSMTIEASSTLPQTCTLWEDATPNSCDGVDVAEVPNRSSLDAISETEIENGDIFSNDSQSDVDSTNSKSGMNGLMQPSVSKAPNDDMITSIEEPDISDPGQSTLVAEESTVMPEDQGRLKARSLTLEDATDTILYCSSIVHNLVYEAANRVIEKENSTMEGSRPTVMLVGKSNTDRRDVRTRTTGKRTSKSQKARQKKPETDTKLPHTNAEKDEKTDVSSTRVVGAPNNGDTDSTKPLKLESKCNCTIM</sequence>
<feature type="domain" description="DNA polymerase alpha subunit B OB" evidence="9">
    <location>
        <begin position="235"/>
        <end position="317"/>
    </location>
</feature>
<evidence type="ECO:0000313" key="11">
    <source>
        <dbReference type="Proteomes" id="UP001604336"/>
    </source>
</evidence>
<accession>A0ABD1NUA6</accession>
<feature type="compositionally biased region" description="Low complexity" evidence="6">
    <location>
        <begin position="935"/>
        <end position="944"/>
    </location>
</feature>
<evidence type="ECO:0000256" key="6">
    <source>
        <dbReference type="SAM" id="MobiDB-lite"/>
    </source>
</evidence>
<gene>
    <name evidence="10" type="ORF">Adt_47402</name>
</gene>
<keyword evidence="5" id="KW-0539">Nucleus</keyword>
<feature type="compositionally biased region" description="Polar residues" evidence="6">
    <location>
        <begin position="730"/>
        <end position="740"/>
    </location>
</feature>
<dbReference type="Gene3D" id="1.10.8.530">
    <property type="entry name" value="DNA polymerase alpha-primase, subunit B, N-terminal domain"/>
    <property type="match status" value="1"/>
</dbReference>
<dbReference type="Pfam" id="PF04042">
    <property type="entry name" value="DNA_pol_E_B"/>
    <property type="match status" value="1"/>
</dbReference>
<comment type="subcellular location">
    <subcellularLocation>
        <location evidence="1">Nucleus</location>
    </subcellularLocation>
</comment>
<dbReference type="InterPro" id="IPR043034">
    <property type="entry name" value="DNA_pol_alpha_B_N_sf"/>
</dbReference>
<evidence type="ECO:0000256" key="2">
    <source>
        <dbReference type="ARBA" id="ARBA00007299"/>
    </source>
</evidence>
<feature type="compositionally biased region" description="Low complexity" evidence="6">
    <location>
        <begin position="884"/>
        <end position="894"/>
    </location>
</feature>
<evidence type="ECO:0000313" key="10">
    <source>
        <dbReference type="EMBL" id="KAL2455195.1"/>
    </source>
</evidence>
<feature type="compositionally biased region" description="Basic and acidic residues" evidence="6">
    <location>
        <begin position="103"/>
        <end position="119"/>
    </location>
</feature>
<evidence type="ECO:0000259" key="9">
    <source>
        <dbReference type="Pfam" id="PF22062"/>
    </source>
</evidence>
<dbReference type="PANTHER" id="PTHR23061:SF12">
    <property type="entry name" value="DNA POLYMERASE ALPHA SUBUNIT B"/>
    <property type="match status" value="1"/>
</dbReference>
<comment type="caution">
    <text evidence="10">The sequence shown here is derived from an EMBL/GenBank/DDBJ whole genome shotgun (WGS) entry which is preliminary data.</text>
</comment>
<feature type="compositionally biased region" description="Low complexity" evidence="6">
    <location>
        <begin position="863"/>
        <end position="875"/>
    </location>
</feature>
<dbReference type="EMBL" id="JBFOLK010000206">
    <property type="protein sequence ID" value="KAL2455195.1"/>
    <property type="molecule type" value="Genomic_DNA"/>
</dbReference>
<evidence type="ECO:0000256" key="4">
    <source>
        <dbReference type="ARBA" id="ARBA00022705"/>
    </source>
</evidence>
<dbReference type="InterPro" id="IPR054300">
    <property type="entry name" value="OB_DPOA2"/>
</dbReference>
<feature type="compositionally biased region" description="Polar residues" evidence="6">
    <location>
        <begin position="702"/>
        <end position="722"/>
    </location>
</feature>
<evidence type="ECO:0000259" key="8">
    <source>
        <dbReference type="Pfam" id="PF08418"/>
    </source>
</evidence>
<dbReference type="PANTHER" id="PTHR23061">
    <property type="entry name" value="DNA POLYMERASE 2 ALPHA 70 KDA SUBUNIT"/>
    <property type="match status" value="1"/>
</dbReference>
<feature type="domain" description="DNA polymerase alpha/delta/epsilon subunit B" evidence="7">
    <location>
        <begin position="357"/>
        <end position="566"/>
    </location>
</feature>
<feature type="region of interest" description="Disordered" evidence="6">
    <location>
        <begin position="328"/>
        <end position="347"/>
    </location>
</feature>
<feature type="compositionally biased region" description="Polar residues" evidence="6">
    <location>
        <begin position="1004"/>
        <end position="1024"/>
    </location>
</feature>
<feature type="compositionally biased region" description="Low complexity" evidence="6">
    <location>
        <begin position="774"/>
        <end position="792"/>
    </location>
</feature>
<dbReference type="Pfam" id="PF08418">
    <property type="entry name" value="Pol_alpha_B_N"/>
    <property type="match status" value="1"/>
</dbReference>
<feature type="compositionally biased region" description="Low complexity" evidence="6">
    <location>
        <begin position="986"/>
        <end position="1003"/>
    </location>
</feature>
<evidence type="ECO:0000259" key="7">
    <source>
        <dbReference type="Pfam" id="PF04042"/>
    </source>
</evidence>
<dbReference type="FunFam" id="3.60.21.60:FF:000004">
    <property type="entry name" value="DNA polymerase alpha subunit B"/>
    <property type="match status" value="1"/>
</dbReference>
<keyword evidence="11" id="KW-1185">Reference proteome</keyword>
<feature type="compositionally biased region" description="Basic and acidic residues" evidence="6">
    <location>
        <begin position="336"/>
        <end position="347"/>
    </location>
</feature>
<feature type="compositionally biased region" description="Basic and acidic residues" evidence="6">
    <location>
        <begin position="1697"/>
        <end position="1706"/>
    </location>
</feature>
<dbReference type="Pfam" id="PF22062">
    <property type="entry name" value="OB_DPOA2"/>
    <property type="match status" value="1"/>
</dbReference>
<feature type="compositionally biased region" description="Polar residues" evidence="6">
    <location>
        <begin position="1517"/>
        <end position="1545"/>
    </location>
</feature>
<comment type="similarity">
    <text evidence="2">Belongs to the DNA polymerase alpha subunit B family.</text>
</comment>
<reference evidence="11" key="1">
    <citation type="submission" date="2024-07" db="EMBL/GenBank/DDBJ databases">
        <title>Two chromosome-level genome assemblies of Korean endemic species Abeliophyllum distichum and Forsythia ovata (Oleaceae).</title>
        <authorList>
            <person name="Jang H."/>
        </authorList>
    </citation>
    <scope>NUCLEOTIDE SEQUENCE [LARGE SCALE GENOMIC DNA]</scope>
</reference>
<dbReference type="GO" id="GO:0005634">
    <property type="term" value="C:nucleus"/>
    <property type="evidence" value="ECO:0007669"/>
    <property type="project" value="UniProtKB-SubCell"/>
</dbReference>
<dbReference type="InterPro" id="IPR016722">
    <property type="entry name" value="DNA_pol_alpha_bsu"/>
</dbReference>
<feature type="compositionally biased region" description="Polar residues" evidence="6">
    <location>
        <begin position="901"/>
        <end position="916"/>
    </location>
</feature>
<feature type="region of interest" description="Disordered" evidence="6">
    <location>
        <begin position="1516"/>
        <end position="1549"/>
    </location>
</feature>
<dbReference type="GO" id="GO:0006260">
    <property type="term" value="P:DNA replication"/>
    <property type="evidence" value="ECO:0007669"/>
    <property type="project" value="UniProtKB-KW"/>
</dbReference>